<dbReference type="OrthoDB" id="44736at2759"/>
<dbReference type="PANTHER" id="PTHR47219:SF13">
    <property type="entry name" value="RUN AND TBC1 DOMAIN-CONTAINING PROTEIN 3"/>
    <property type="match status" value="1"/>
</dbReference>
<dbReference type="SUPFAM" id="SSF50044">
    <property type="entry name" value="SH3-domain"/>
    <property type="match status" value="1"/>
</dbReference>
<reference evidence="9" key="1">
    <citation type="submission" date="2017-01" db="EMBL/GenBank/DDBJ databases">
        <title>Comparative genomics of anhydrobiosis in the tardigrade Hypsibius dujardini.</title>
        <authorList>
            <person name="Yoshida Y."/>
            <person name="Koutsovoulos G."/>
            <person name="Laetsch D."/>
            <person name="Stevens L."/>
            <person name="Kumar S."/>
            <person name="Horikawa D."/>
            <person name="Ishino K."/>
            <person name="Komine S."/>
            <person name="Tomita M."/>
            <person name="Blaxter M."/>
            <person name="Arakawa K."/>
        </authorList>
    </citation>
    <scope>NUCLEOTIDE SEQUENCE [LARGE SCALE GENOMIC DNA]</scope>
    <source>
        <strain evidence="9">Z151</strain>
    </source>
</reference>
<dbReference type="InterPro" id="IPR037213">
    <property type="entry name" value="Run_dom_sf"/>
</dbReference>
<dbReference type="SUPFAM" id="SSF140741">
    <property type="entry name" value="RUN domain-like"/>
    <property type="match status" value="1"/>
</dbReference>
<evidence type="ECO:0000256" key="3">
    <source>
        <dbReference type="ARBA" id="ARBA00030864"/>
    </source>
</evidence>
<dbReference type="InterPro" id="IPR050302">
    <property type="entry name" value="Rab_GAP_TBC_domain"/>
</dbReference>
<dbReference type="SMART" id="SM00326">
    <property type="entry name" value="SH3"/>
    <property type="match status" value="1"/>
</dbReference>
<dbReference type="AlphaFoldDB" id="A0A9X6NGZ2"/>
<dbReference type="Proteomes" id="UP000192578">
    <property type="component" value="Unassembled WGS sequence"/>
</dbReference>
<dbReference type="InterPro" id="IPR004012">
    <property type="entry name" value="Run_dom"/>
</dbReference>
<dbReference type="GO" id="GO:0005096">
    <property type="term" value="F:GTPase activator activity"/>
    <property type="evidence" value="ECO:0007669"/>
    <property type="project" value="TreeGrafter"/>
</dbReference>
<evidence type="ECO:0000256" key="4">
    <source>
        <dbReference type="PROSITE-ProRule" id="PRU00192"/>
    </source>
</evidence>
<dbReference type="Gene3D" id="1.10.10.750">
    <property type="entry name" value="Ypt/Rab-GAP domain of gyp1p, domain 1"/>
    <property type="match status" value="1"/>
</dbReference>
<protein>
    <recommendedName>
        <fullName evidence="3">RUN and TBC1 domain-containing protein 3</fullName>
    </recommendedName>
</protein>
<evidence type="ECO:0000259" key="6">
    <source>
        <dbReference type="PROSITE" id="PS50086"/>
    </source>
</evidence>
<dbReference type="FunFam" id="2.30.30.40:FF:000115">
    <property type="entry name" value="Small G protein signaling modulator 3 homolog"/>
    <property type="match status" value="1"/>
</dbReference>
<proteinExistence type="inferred from homology"/>
<dbReference type="PROSITE" id="PS50086">
    <property type="entry name" value="TBC_RABGAP"/>
    <property type="match status" value="1"/>
</dbReference>
<dbReference type="InterPro" id="IPR000195">
    <property type="entry name" value="Rab-GAP-TBC_dom"/>
</dbReference>
<feature type="domain" description="Rab-GAP TBC" evidence="6">
    <location>
        <begin position="143"/>
        <end position="334"/>
    </location>
</feature>
<dbReference type="Gene3D" id="1.20.58.900">
    <property type="match status" value="1"/>
</dbReference>
<dbReference type="Gene3D" id="1.10.472.80">
    <property type="entry name" value="Ypt/Rab-GAP domain of gyp1p, domain 3"/>
    <property type="match status" value="1"/>
</dbReference>
<sequence>MAALRGLCGSRGDRDYFGKEDTVKIEKAFDADDLVEKNETDGGFTPVAGGPFSALIPSLWPQKILRSLSEGSVDGISYNQFGFVVKEGDDVPTIPEDNSPQKLQWLAHLEFSANDKNHQDLTWDKLQYKIARTEKLRGMILDGIPHSLRGQMWMRLSGAVEKKYGSEIAYGDIVRNTCKIHKADDRLIDKDLLRIFPTHPCFLTKTSVGVKRLRRVLQSLVWMYPNIGYCPGYGSIVAPLLLFVEENDAFWLMSVIVELLLPPSYFAHGMLGAQADQKVLLELIGEYLPELQEKLKREEIDLTLITISWFMSLFSNVLTIQDLLPLWDWFFYDGSIVLFQTTIGMLKLKLDHILDLDSALLFNYLSNLPNECSSLRDVMKLGIAATPGLTPETIHQKRQTHLASMMAATGSLFAPNFPFNMPNQEVSQGSHSGIFRNFMADSSASSKQKNIRLTELLVTLREVILRICRHFETHDPALDHVNTVADYSIESHLRDREVFGTASRSHCRRAKAVMDFERTADDELGFRKNDVIMIISQADEHCWTGELNGLRGWFPARFAELLDERGKEYSPAGDDTVSETIGDLVREGLCHALLAVFEHGIQQSVLLGTQMHPWAFIEEVADKEMNNHYQSVYARLNLCKAYKLDEDARLLTAEELLYKAVTNINISHNRLLASSDCKFRSFICSGLNDQVLHLWLNLLCSCPAILEKWYHPWSLLRSPAWMQIKCELRILSQLCFTLAVDADPTFKKSRNYPLQGSVRELLVKHWLFSWELQ</sequence>
<organism evidence="8 9">
    <name type="scientific">Hypsibius exemplaris</name>
    <name type="common">Freshwater tardigrade</name>
    <dbReference type="NCBI Taxonomy" id="2072580"/>
    <lineage>
        <taxon>Eukaryota</taxon>
        <taxon>Metazoa</taxon>
        <taxon>Ecdysozoa</taxon>
        <taxon>Tardigrada</taxon>
        <taxon>Eutardigrada</taxon>
        <taxon>Parachela</taxon>
        <taxon>Hypsibioidea</taxon>
        <taxon>Hypsibiidae</taxon>
        <taxon>Hypsibius</taxon>
    </lineage>
</organism>
<dbReference type="SMART" id="SM00164">
    <property type="entry name" value="TBC"/>
    <property type="match status" value="1"/>
</dbReference>
<dbReference type="InterPro" id="IPR035969">
    <property type="entry name" value="Rab-GAP_TBC_sf"/>
</dbReference>
<gene>
    <name evidence="8" type="ORF">BV898_18213</name>
</gene>
<dbReference type="Gene3D" id="1.10.8.270">
    <property type="entry name" value="putative rabgap domain of human tbc1 domain family member 14 like domains"/>
    <property type="match status" value="1"/>
</dbReference>
<evidence type="ECO:0000259" key="5">
    <source>
        <dbReference type="PROSITE" id="PS50002"/>
    </source>
</evidence>
<name>A0A9X6NGZ2_HYPEX</name>
<dbReference type="EMBL" id="MTYJ01000346">
    <property type="protein sequence ID" value="OWA53792.1"/>
    <property type="molecule type" value="Genomic_DNA"/>
</dbReference>
<evidence type="ECO:0000256" key="2">
    <source>
        <dbReference type="ARBA" id="ARBA00022443"/>
    </source>
</evidence>
<evidence type="ECO:0000313" key="9">
    <source>
        <dbReference type="Proteomes" id="UP000192578"/>
    </source>
</evidence>
<keyword evidence="2 4" id="KW-0728">SH3 domain</keyword>
<dbReference type="Pfam" id="PF00566">
    <property type="entry name" value="RabGAP-TBC"/>
    <property type="match status" value="1"/>
</dbReference>
<dbReference type="InterPro" id="IPR001452">
    <property type="entry name" value="SH3_domain"/>
</dbReference>
<comment type="caution">
    <text evidence="8">The sequence shown here is derived from an EMBL/GenBank/DDBJ whole genome shotgun (WGS) entry which is preliminary data.</text>
</comment>
<evidence type="ECO:0000259" key="7">
    <source>
        <dbReference type="PROSITE" id="PS50826"/>
    </source>
</evidence>
<keyword evidence="9" id="KW-1185">Reference proteome</keyword>
<feature type="domain" description="RUN" evidence="7">
    <location>
        <begin position="580"/>
        <end position="743"/>
    </location>
</feature>
<dbReference type="PANTHER" id="PTHR47219">
    <property type="entry name" value="RAB GTPASE-ACTIVATING PROTEIN 1-LIKE"/>
    <property type="match status" value="1"/>
</dbReference>
<dbReference type="Pfam" id="PF02759">
    <property type="entry name" value="RUN"/>
    <property type="match status" value="1"/>
</dbReference>
<dbReference type="Pfam" id="PF00018">
    <property type="entry name" value="SH3_1"/>
    <property type="match status" value="1"/>
</dbReference>
<feature type="domain" description="SH3" evidence="5">
    <location>
        <begin position="505"/>
        <end position="564"/>
    </location>
</feature>
<accession>A0A9X6NGZ2</accession>
<comment type="similarity">
    <text evidence="1">Belongs to the small G protein signaling modulator family.</text>
</comment>
<dbReference type="InterPro" id="IPR036028">
    <property type="entry name" value="SH3-like_dom_sf"/>
</dbReference>
<dbReference type="SMART" id="SM00593">
    <property type="entry name" value="RUN"/>
    <property type="match status" value="1"/>
</dbReference>
<evidence type="ECO:0000256" key="1">
    <source>
        <dbReference type="ARBA" id="ARBA00006296"/>
    </source>
</evidence>
<dbReference type="SUPFAM" id="SSF47923">
    <property type="entry name" value="Ypt/Rab-GAP domain of gyp1p"/>
    <property type="match status" value="2"/>
</dbReference>
<evidence type="ECO:0000313" key="8">
    <source>
        <dbReference type="EMBL" id="OWA53792.1"/>
    </source>
</evidence>
<dbReference type="PROSITE" id="PS50002">
    <property type="entry name" value="SH3"/>
    <property type="match status" value="1"/>
</dbReference>
<dbReference type="GO" id="GO:0031267">
    <property type="term" value="F:small GTPase binding"/>
    <property type="evidence" value="ECO:0007669"/>
    <property type="project" value="TreeGrafter"/>
</dbReference>
<dbReference type="PROSITE" id="PS50826">
    <property type="entry name" value="RUN"/>
    <property type="match status" value="1"/>
</dbReference>